<dbReference type="AlphaFoldDB" id="A0A2V3YBU7"/>
<dbReference type="CDD" id="cd00093">
    <property type="entry name" value="HTH_XRE"/>
    <property type="match status" value="1"/>
</dbReference>
<dbReference type="EMBL" id="QJKD01000004">
    <property type="protein sequence ID" value="PXX54410.1"/>
    <property type="molecule type" value="Genomic_DNA"/>
</dbReference>
<sequence length="114" mass="12794">MGLEKIAEYKKKLNMTTFELSYRSGVPLGTLNKILSGATKDPKLETLKAIARVLGLSLDDFDDTNKSDNLNIDINAVPTYDDVITVYTRSRKNLSQEEKMRLARIILSPDDGEE</sequence>
<reference evidence="2 3" key="1">
    <citation type="submission" date="2018-05" db="EMBL/GenBank/DDBJ databases">
        <title>Genomic Encyclopedia of Type Strains, Phase IV (KMG-IV): sequencing the most valuable type-strain genomes for metagenomic binning, comparative biology and taxonomic classification.</title>
        <authorList>
            <person name="Goeker M."/>
        </authorList>
    </citation>
    <scope>NUCLEOTIDE SEQUENCE [LARGE SCALE GENOMIC DNA]</scope>
    <source>
        <strain evidence="2 3">DSM 24995</strain>
    </source>
</reference>
<dbReference type="Proteomes" id="UP000248057">
    <property type="component" value="Unassembled WGS sequence"/>
</dbReference>
<dbReference type="InterPro" id="IPR001387">
    <property type="entry name" value="Cro/C1-type_HTH"/>
</dbReference>
<keyword evidence="3" id="KW-1185">Reference proteome</keyword>
<protein>
    <submittedName>
        <fullName evidence="2">Helix-turn-helix protein</fullName>
    </submittedName>
</protein>
<dbReference type="GeneID" id="86061256"/>
<evidence type="ECO:0000313" key="3">
    <source>
        <dbReference type="Proteomes" id="UP000248057"/>
    </source>
</evidence>
<accession>A0A2V3YBU7</accession>
<dbReference type="PROSITE" id="PS50943">
    <property type="entry name" value="HTH_CROC1"/>
    <property type="match status" value="1"/>
</dbReference>
<name>A0A2V3YBU7_9FIRM</name>
<organism evidence="2 3">
    <name type="scientific">Hungatella effluvii</name>
    <dbReference type="NCBI Taxonomy" id="1096246"/>
    <lineage>
        <taxon>Bacteria</taxon>
        <taxon>Bacillati</taxon>
        <taxon>Bacillota</taxon>
        <taxon>Clostridia</taxon>
        <taxon>Lachnospirales</taxon>
        <taxon>Lachnospiraceae</taxon>
        <taxon>Hungatella</taxon>
    </lineage>
</organism>
<dbReference type="Pfam" id="PF01381">
    <property type="entry name" value="HTH_3"/>
    <property type="match status" value="1"/>
</dbReference>
<gene>
    <name evidence="2" type="ORF">DFR60_104236</name>
</gene>
<evidence type="ECO:0000259" key="1">
    <source>
        <dbReference type="PROSITE" id="PS50943"/>
    </source>
</evidence>
<proteinExistence type="predicted"/>
<dbReference type="SMART" id="SM00530">
    <property type="entry name" value="HTH_XRE"/>
    <property type="match status" value="1"/>
</dbReference>
<dbReference type="SUPFAM" id="SSF47413">
    <property type="entry name" value="lambda repressor-like DNA-binding domains"/>
    <property type="match status" value="1"/>
</dbReference>
<evidence type="ECO:0000313" key="2">
    <source>
        <dbReference type="EMBL" id="PXX54410.1"/>
    </source>
</evidence>
<dbReference type="InterPro" id="IPR010982">
    <property type="entry name" value="Lambda_DNA-bd_dom_sf"/>
</dbReference>
<dbReference type="RefSeq" id="WP_110322731.1">
    <property type="nucleotide sequence ID" value="NZ_JAQETU010000015.1"/>
</dbReference>
<comment type="caution">
    <text evidence="2">The sequence shown here is derived from an EMBL/GenBank/DDBJ whole genome shotgun (WGS) entry which is preliminary data.</text>
</comment>
<feature type="domain" description="HTH cro/C1-type" evidence="1">
    <location>
        <begin position="6"/>
        <end position="61"/>
    </location>
</feature>
<dbReference type="Gene3D" id="1.10.260.40">
    <property type="entry name" value="lambda repressor-like DNA-binding domains"/>
    <property type="match status" value="1"/>
</dbReference>
<dbReference type="GO" id="GO:0003677">
    <property type="term" value="F:DNA binding"/>
    <property type="evidence" value="ECO:0007669"/>
    <property type="project" value="InterPro"/>
</dbReference>